<feature type="transmembrane region" description="Helical" evidence="1">
    <location>
        <begin position="32"/>
        <end position="52"/>
    </location>
</feature>
<gene>
    <name evidence="2" type="ORF">NDI79_22440</name>
</gene>
<evidence type="ECO:0000256" key="1">
    <source>
        <dbReference type="SAM" id="Phobius"/>
    </source>
</evidence>
<keyword evidence="3" id="KW-1185">Reference proteome</keyword>
<accession>A0ABU2G7Y5</accession>
<dbReference type="InterPro" id="IPR055757">
    <property type="entry name" value="DUF7333"/>
</dbReference>
<evidence type="ECO:0000313" key="2">
    <source>
        <dbReference type="EMBL" id="MDS0296928.1"/>
    </source>
</evidence>
<comment type="caution">
    <text evidence="2">The sequence shown here is derived from an EMBL/GenBank/DDBJ whole genome shotgun (WGS) entry which is preliminary data.</text>
</comment>
<reference evidence="2 3" key="1">
    <citation type="submission" date="2022-06" db="EMBL/GenBank/DDBJ databases">
        <title>Halogeometricum sp. a new haloarchaeum isolate from saline soil.</title>
        <authorList>
            <person name="Strakova D."/>
            <person name="Galisteo C."/>
            <person name="Sanchez-Porro C."/>
            <person name="Ventosa A."/>
        </authorList>
    </citation>
    <scope>NUCLEOTIDE SEQUENCE [LARGE SCALE GENOMIC DNA]</scope>
    <source>
        <strain evidence="3">S3BR25-2</strain>
    </source>
</reference>
<evidence type="ECO:0000313" key="3">
    <source>
        <dbReference type="Proteomes" id="UP001254813"/>
    </source>
</evidence>
<sequence>MEFNTTTTAIAFIILLAVLVGGTAMSPMSTSTVAMVSVGLLVFGALSLALGVKHGEYRASHHR</sequence>
<dbReference type="RefSeq" id="WP_310930859.1">
    <property type="nucleotide sequence ID" value="NZ_JAMQOQ010000009.1"/>
</dbReference>
<evidence type="ECO:0008006" key="4">
    <source>
        <dbReference type="Google" id="ProtNLM"/>
    </source>
</evidence>
<keyword evidence="1" id="KW-0472">Membrane</keyword>
<keyword evidence="1" id="KW-1133">Transmembrane helix</keyword>
<feature type="transmembrane region" description="Helical" evidence="1">
    <location>
        <begin position="7"/>
        <end position="26"/>
    </location>
</feature>
<dbReference type="Proteomes" id="UP001254813">
    <property type="component" value="Unassembled WGS sequence"/>
</dbReference>
<keyword evidence="1" id="KW-0812">Transmembrane</keyword>
<dbReference type="EMBL" id="JAMQOQ010000009">
    <property type="protein sequence ID" value="MDS0296928.1"/>
    <property type="molecule type" value="Genomic_DNA"/>
</dbReference>
<name>A0ABU2G7Y5_9EURY</name>
<organism evidence="2 3">
    <name type="scientific">Halogeometricum luteum</name>
    <dbReference type="NCBI Taxonomy" id="2950537"/>
    <lineage>
        <taxon>Archaea</taxon>
        <taxon>Methanobacteriati</taxon>
        <taxon>Methanobacteriota</taxon>
        <taxon>Stenosarchaea group</taxon>
        <taxon>Halobacteria</taxon>
        <taxon>Halobacteriales</taxon>
        <taxon>Haloferacaceae</taxon>
        <taxon>Halogeometricum</taxon>
    </lineage>
</organism>
<dbReference type="Pfam" id="PF24020">
    <property type="entry name" value="DUF7333"/>
    <property type="match status" value="1"/>
</dbReference>
<proteinExistence type="predicted"/>
<protein>
    <recommendedName>
        <fullName evidence="4">PEP-CTERM protein-sorting domain-containing protein</fullName>
    </recommendedName>
</protein>